<dbReference type="Proteomes" id="UP001066276">
    <property type="component" value="Chromosome 5"/>
</dbReference>
<keyword evidence="3 10" id="KW-0812">Transmembrane</keyword>
<keyword evidence="2" id="KW-1003">Cell membrane</keyword>
<dbReference type="EMBL" id="JANPWB010000009">
    <property type="protein sequence ID" value="KAJ1150465.1"/>
    <property type="molecule type" value="Genomic_DNA"/>
</dbReference>
<dbReference type="GO" id="GO:0005886">
    <property type="term" value="C:plasma membrane"/>
    <property type="evidence" value="ECO:0007669"/>
    <property type="project" value="UniProtKB-SubCell"/>
</dbReference>
<dbReference type="InterPro" id="IPR000204">
    <property type="entry name" value="Orexin_rcpt"/>
</dbReference>
<keyword evidence="7" id="KW-1015">Disulfide bond</keyword>
<evidence type="ECO:0000256" key="4">
    <source>
        <dbReference type="ARBA" id="ARBA00022989"/>
    </source>
</evidence>
<keyword evidence="9" id="KW-0807">Transducer</keyword>
<dbReference type="AlphaFoldDB" id="A0AAV7REB8"/>
<sequence length="155" mass="18024">DMYPKVYHICFFLITYMAPLCLMILAYLQIFRKLWCRQIPGTSSVVVQKNWKPLQCPAQPRGLGHQQSSKTRMNAVAAEIKQIRARRKTARMLMVVLLVFALCYLPISVLNVLKRVFGMFAHTNDRETVYAWFTFSHWLVYANSAANPIIYNFLS</sequence>
<evidence type="ECO:0000256" key="9">
    <source>
        <dbReference type="ARBA" id="ARBA00023224"/>
    </source>
</evidence>
<reference evidence="12" key="1">
    <citation type="journal article" date="2022" name="bioRxiv">
        <title>Sequencing and chromosome-scale assembly of the giantPleurodeles waltlgenome.</title>
        <authorList>
            <person name="Brown T."/>
            <person name="Elewa A."/>
            <person name="Iarovenko S."/>
            <person name="Subramanian E."/>
            <person name="Araus A.J."/>
            <person name="Petzold A."/>
            <person name="Susuki M."/>
            <person name="Suzuki K.-i.T."/>
            <person name="Hayashi T."/>
            <person name="Toyoda A."/>
            <person name="Oliveira C."/>
            <person name="Osipova E."/>
            <person name="Leigh N.D."/>
            <person name="Simon A."/>
            <person name="Yun M.H."/>
        </authorList>
    </citation>
    <scope>NUCLEOTIDE SEQUENCE</scope>
    <source>
        <strain evidence="12">20211129_DDA</strain>
        <tissue evidence="12">Liver</tissue>
    </source>
</reference>
<gene>
    <name evidence="12" type="ORF">NDU88_003256</name>
</gene>
<evidence type="ECO:0000256" key="2">
    <source>
        <dbReference type="ARBA" id="ARBA00022475"/>
    </source>
</evidence>
<organism evidence="12 13">
    <name type="scientific">Pleurodeles waltl</name>
    <name type="common">Iberian ribbed newt</name>
    <dbReference type="NCBI Taxonomy" id="8319"/>
    <lineage>
        <taxon>Eukaryota</taxon>
        <taxon>Metazoa</taxon>
        <taxon>Chordata</taxon>
        <taxon>Craniata</taxon>
        <taxon>Vertebrata</taxon>
        <taxon>Euteleostomi</taxon>
        <taxon>Amphibia</taxon>
        <taxon>Batrachia</taxon>
        <taxon>Caudata</taxon>
        <taxon>Salamandroidea</taxon>
        <taxon>Salamandridae</taxon>
        <taxon>Pleurodelinae</taxon>
        <taxon>Pleurodeles</taxon>
    </lineage>
</organism>
<feature type="non-terminal residue" evidence="12">
    <location>
        <position position="155"/>
    </location>
</feature>
<protein>
    <recommendedName>
        <fullName evidence="11">G-protein coupled receptors family 1 profile domain-containing protein</fullName>
    </recommendedName>
</protein>
<evidence type="ECO:0000256" key="6">
    <source>
        <dbReference type="ARBA" id="ARBA00023136"/>
    </source>
</evidence>
<dbReference type="PROSITE" id="PS50262">
    <property type="entry name" value="G_PROTEIN_RECEP_F1_2"/>
    <property type="match status" value="1"/>
</dbReference>
<feature type="transmembrane region" description="Helical" evidence="10">
    <location>
        <begin position="129"/>
        <end position="154"/>
    </location>
</feature>
<dbReference type="SUPFAM" id="SSF81321">
    <property type="entry name" value="Family A G protein-coupled receptor-like"/>
    <property type="match status" value="1"/>
</dbReference>
<evidence type="ECO:0000259" key="11">
    <source>
        <dbReference type="PROSITE" id="PS50262"/>
    </source>
</evidence>
<dbReference type="InterPro" id="IPR017452">
    <property type="entry name" value="GPCR_Rhodpsn_7TM"/>
</dbReference>
<evidence type="ECO:0000256" key="8">
    <source>
        <dbReference type="ARBA" id="ARBA00023170"/>
    </source>
</evidence>
<evidence type="ECO:0000256" key="1">
    <source>
        <dbReference type="ARBA" id="ARBA00004651"/>
    </source>
</evidence>
<comment type="subcellular location">
    <subcellularLocation>
        <location evidence="1">Cell membrane</location>
        <topology evidence="1">Multi-pass membrane protein</topology>
    </subcellularLocation>
</comment>
<feature type="domain" description="G-protein coupled receptors family 1 profile" evidence="11">
    <location>
        <begin position="1"/>
        <end position="151"/>
    </location>
</feature>
<keyword evidence="8" id="KW-0675">Receptor</keyword>
<dbReference type="PRINTS" id="PR00237">
    <property type="entry name" value="GPCRRHODOPSN"/>
</dbReference>
<dbReference type="PRINTS" id="PR01064">
    <property type="entry name" value="OREXINR"/>
</dbReference>
<dbReference type="PANTHER" id="PTHR45695:SF32">
    <property type="entry name" value="G PROTEIN-COUPLED RECEPTOR 15-LIKE"/>
    <property type="match status" value="1"/>
</dbReference>
<dbReference type="GO" id="GO:0016499">
    <property type="term" value="F:orexin receptor activity"/>
    <property type="evidence" value="ECO:0007669"/>
    <property type="project" value="InterPro"/>
</dbReference>
<dbReference type="InterPro" id="IPR000276">
    <property type="entry name" value="GPCR_Rhodpsn"/>
</dbReference>
<feature type="transmembrane region" description="Helical" evidence="10">
    <location>
        <begin position="6"/>
        <end position="28"/>
    </location>
</feature>
<comment type="caution">
    <text evidence="12">The sequence shown here is derived from an EMBL/GenBank/DDBJ whole genome shotgun (WGS) entry which is preliminary data.</text>
</comment>
<proteinExistence type="predicted"/>
<dbReference type="Gene3D" id="1.20.1070.10">
    <property type="entry name" value="Rhodopsin 7-helix transmembrane proteins"/>
    <property type="match status" value="1"/>
</dbReference>
<evidence type="ECO:0000256" key="5">
    <source>
        <dbReference type="ARBA" id="ARBA00023040"/>
    </source>
</evidence>
<evidence type="ECO:0000256" key="7">
    <source>
        <dbReference type="ARBA" id="ARBA00023157"/>
    </source>
</evidence>
<feature type="non-terminal residue" evidence="12">
    <location>
        <position position="1"/>
    </location>
</feature>
<name>A0AAV7REB8_PLEWA</name>
<keyword evidence="5" id="KW-0297">G-protein coupled receptor</keyword>
<evidence type="ECO:0000313" key="12">
    <source>
        <dbReference type="EMBL" id="KAJ1150465.1"/>
    </source>
</evidence>
<keyword evidence="13" id="KW-1185">Reference proteome</keyword>
<keyword evidence="6 10" id="KW-0472">Membrane</keyword>
<evidence type="ECO:0000256" key="10">
    <source>
        <dbReference type="SAM" id="Phobius"/>
    </source>
</evidence>
<dbReference type="PANTHER" id="PTHR45695">
    <property type="entry name" value="LEUCOKININ RECEPTOR-RELATED"/>
    <property type="match status" value="1"/>
</dbReference>
<dbReference type="GO" id="GO:0007631">
    <property type="term" value="P:feeding behavior"/>
    <property type="evidence" value="ECO:0007669"/>
    <property type="project" value="InterPro"/>
</dbReference>
<dbReference type="Pfam" id="PF00001">
    <property type="entry name" value="7tm_1"/>
    <property type="match status" value="1"/>
</dbReference>
<feature type="transmembrane region" description="Helical" evidence="10">
    <location>
        <begin position="90"/>
        <end position="109"/>
    </location>
</feature>
<keyword evidence="4 10" id="KW-1133">Transmembrane helix</keyword>
<evidence type="ECO:0000256" key="3">
    <source>
        <dbReference type="ARBA" id="ARBA00022692"/>
    </source>
</evidence>
<evidence type="ECO:0000313" key="13">
    <source>
        <dbReference type="Proteomes" id="UP001066276"/>
    </source>
</evidence>
<accession>A0AAV7REB8</accession>